<name>A0ABW0R5J5_9BACL</name>
<accession>A0ABW0R5J5</accession>
<dbReference type="InterPro" id="IPR012347">
    <property type="entry name" value="Ferritin-like"/>
</dbReference>
<evidence type="ECO:0000259" key="3">
    <source>
        <dbReference type="Pfam" id="PF00210"/>
    </source>
</evidence>
<dbReference type="SUPFAM" id="SSF47240">
    <property type="entry name" value="Ferritin-like"/>
    <property type="match status" value="1"/>
</dbReference>
<dbReference type="InterPro" id="IPR009078">
    <property type="entry name" value="Ferritin-like_SF"/>
</dbReference>
<dbReference type="PRINTS" id="PR01346">
    <property type="entry name" value="HELNAPAPROT"/>
</dbReference>
<dbReference type="CDD" id="cd01043">
    <property type="entry name" value="DPS"/>
    <property type="match status" value="1"/>
</dbReference>
<feature type="domain" description="Ferritin/DPS" evidence="3">
    <location>
        <begin position="11"/>
        <end position="148"/>
    </location>
</feature>
<dbReference type="EMBL" id="JBHSNC010000051">
    <property type="protein sequence ID" value="MFC5531072.1"/>
    <property type="molecule type" value="Genomic_DNA"/>
</dbReference>
<proteinExistence type="inferred from homology"/>
<dbReference type="PANTHER" id="PTHR42932">
    <property type="entry name" value="GENERAL STRESS PROTEIN 20U"/>
    <property type="match status" value="1"/>
</dbReference>
<dbReference type="PROSITE" id="PS00818">
    <property type="entry name" value="DPS_1"/>
    <property type="match status" value="1"/>
</dbReference>
<sequence>MVRKVMNNLQEAMNVQLANWAVLYVKLHHKHWYVKGPHFPTLHAKFEELYDLAAEKWDELAERILTIEGKPASTMKEYLELATIKEADKGGAESDILAGAIEDLKALVSGLEDTAMLATEVGDDATADLFIGQIGELQKQVWLLSATLA</sequence>
<dbReference type="Gene3D" id="1.20.1260.10">
    <property type="match status" value="1"/>
</dbReference>
<dbReference type="RefSeq" id="WP_378113015.1">
    <property type="nucleotide sequence ID" value="NZ_JBHSNC010000051.1"/>
</dbReference>
<evidence type="ECO:0000256" key="2">
    <source>
        <dbReference type="RuleBase" id="RU003875"/>
    </source>
</evidence>
<dbReference type="Proteomes" id="UP001596108">
    <property type="component" value="Unassembled WGS sequence"/>
</dbReference>
<gene>
    <name evidence="4" type="ORF">ACFPQ4_16765</name>
</gene>
<dbReference type="Pfam" id="PF00210">
    <property type="entry name" value="Ferritin"/>
    <property type="match status" value="1"/>
</dbReference>
<dbReference type="InterPro" id="IPR023188">
    <property type="entry name" value="DPS_DNA-bd_CS"/>
</dbReference>
<protein>
    <submittedName>
        <fullName evidence="4">DNA starvation/stationary phase protection protein</fullName>
    </submittedName>
</protein>
<dbReference type="PANTHER" id="PTHR42932:SF1">
    <property type="entry name" value="GENERAL STRESS PROTEIN 20U"/>
    <property type="match status" value="1"/>
</dbReference>
<comment type="similarity">
    <text evidence="1 2">Belongs to the Dps family.</text>
</comment>
<evidence type="ECO:0000313" key="4">
    <source>
        <dbReference type="EMBL" id="MFC5531072.1"/>
    </source>
</evidence>
<keyword evidence="5" id="KW-1185">Reference proteome</keyword>
<dbReference type="InterPro" id="IPR008331">
    <property type="entry name" value="Ferritin_DPS_dom"/>
</dbReference>
<organism evidence="4 5">
    <name type="scientific">Cohnella yongneupensis</name>
    <dbReference type="NCBI Taxonomy" id="425006"/>
    <lineage>
        <taxon>Bacteria</taxon>
        <taxon>Bacillati</taxon>
        <taxon>Bacillota</taxon>
        <taxon>Bacilli</taxon>
        <taxon>Bacillales</taxon>
        <taxon>Paenibacillaceae</taxon>
        <taxon>Cohnella</taxon>
    </lineage>
</organism>
<evidence type="ECO:0000256" key="1">
    <source>
        <dbReference type="ARBA" id="ARBA00009497"/>
    </source>
</evidence>
<comment type="caution">
    <text evidence="4">The sequence shown here is derived from an EMBL/GenBank/DDBJ whole genome shotgun (WGS) entry which is preliminary data.</text>
</comment>
<evidence type="ECO:0000313" key="5">
    <source>
        <dbReference type="Proteomes" id="UP001596108"/>
    </source>
</evidence>
<dbReference type="PIRSF" id="PIRSF005900">
    <property type="entry name" value="Dps"/>
    <property type="match status" value="1"/>
</dbReference>
<dbReference type="InterPro" id="IPR002177">
    <property type="entry name" value="DPS_DNA-bd"/>
</dbReference>
<reference evidence="5" key="1">
    <citation type="journal article" date="2019" name="Int. J. Syst. Evol. Microbiol.">
        <title>The Global Catalogue of Microorganisms (GCM) 10K type strain sequencing project: providing services to taxonomists for standard genome sequencing and annotation.</title>
        <authorList>
            <consortium name="The Broad Institute Genomics Platform"/>
            <consortium name="The Broad Institute Genome Sequencing Center for Infectious Disease"/>
            <person name="Wu L."/>
            <person name="Ma J."/>
        </authorList>
    </citation>
    <scope>NUCLEOTIDE SEQUENCE [LARGE SCALE GENOMIC DNA]</scope>
    <source>
        <strain evidence="5">CGMCC 1.18578</strain>
    </source>
</reference>